<dbReference type="Gene3D" id="3.40.50.1820">
    <property type="entry name" value="alpha/beta hydrolase"/>
    <property type="match status" value="1"/>
</dbReference>
<comment type="similarity">
    <text evidence="1">Belongs to the peptidase S33 family.</text>
</comment>
<evidence type="ECO:0000256" key="2">
    <source>
        <dbReference type="ARBA" id="ARBA00022729"/>
    </source>
</evidence>
<protein>
    <submittedName>
        <fullName evidence="7">Alpha/beta fold hydrolase</fullName>
    </submittedName>
</protein>
<gene>
    <name evidence="7" type="ORF">D5S19_28925</name>
</gene>
<dbReference type="InterPro" id="IPR013595">
    <property type="entry name" value="Pept_S33_TAP-like_C"/>
</dbReference>
<organism evidence="7 8">
    <name type="scientific">Amycolatopsis panacis</name>
    <dbReference type="NCBI Taxonomy" id="2340917"/>
    <lineage>
        <taxon>Bacteria</taxon>
        <taxon>Bacillati</taxon>
        <taxon>Actinomycetota</taxon>
        <taxon>Actinomycetes</taxon>
        <taxon>Pseudonocardiales</taxon>
        <taxon>Pseudonocardiaceae</taxon>
        <taxon>Amycolatopsis</taxon>
    </lineage>
</organism>
<evidence type="ECO:0000256" key="4">
    <source>
        <dbReference type="SAM" id="MobiDB-lite"/>
    </source>
</evidence>
<feature type="region of interest" description="Disordered" evidence="4">
    <location>
        <begin position="505"/>
        <end position="525"/>
    </location>
</feature>
<comment type="caution">
    <text evidence="7">The sequence shown here is derived from an EMBL/GenBank/DDBJ whole genome shotgun (WGS) entry which is preliminary data.</text>
</comment>
<evidence type="ECO:0000256" key="1">
    <source>
        <dbReference type="ARBA" id="ARBA00010088"/>
    </source>
</evidence>
<dbReference type="PANTHER" id="PTHR43248:SF29">
    <property type="entry name" value="TRIPEPTIDYL AMINOPEPTIDASE"/>
    <property type="match status" value="1"/>
</dbReference>
<feature type="region of interest" description="Disordered" evidence="4">
    <location>
        <begin position="1"/>
        <end position="24"/>
    </location>
</feature>
<sequence>MLSRLSRISKQSPSRRCPTAQPEEAMPSSFPLYLTAAMLAAPALTAPASAPAAPDSGLSWAPCRSVHQEWEKEDDRSECTTVTVPLDHAAPAGRTIGIAISRIRATEPQRRRGVLLMNPGGPGNQGIGMPWSLTQTTLKNVGRDHDLIGFDPRGVGLSGGFECPKDASDGVVPAPGASAEQRFRAEYQTEAHANARCTGYDRELISRLNTRAVADDMDDIRVALGEKKISFFGISWGTALGAVYRSHYDRNVDRMLLDSVMPPEFSVETMERGTSAAKQAGYEDFAAWAADRDGTYHLGRTSREVRDAALSLWRRLGEHPVTVKGPDGKTREYSDGSLSVILSYQRPHWDEVARSVAALRDGGVPPLTGEEPEHESWGLQPDSSGGLFMQRSVLCNDQGAAPDADAAWRLKRYRAEKYPMFANGAGYSNWCSGWPLTHGPGWDLQRGTSPLQLVGHRYETITPLVWAEQMKRRIGGEVLTVDNGAHGSLDLVDCASKGVDFLSTGRTSGGSCPGEPSKSLPGRPG</sequence>
<dbReference type="SUPFAM" id="SSF53474">
    <property type="entry name" value="alpha/beta-Hydrolases"/>
    <property type="match status" value="1"/>
</dbReference>
<evidence type="ECO:0000313" key="7">
    <source>
        <dbReference type="EMBL" id="RJQ77452.1"/>
    </source>
</evidence>
<feature type="domain" description="Peptidase S33 tripeptidyl aminopeptidase-like C-terminal" evidence="6">
    <location>
        <begin position="419"/>
        <end position="507"/>
    </location>
</feature>
<dbReference type="Proteomes" id="UP000285112">
    <property type="component" value="Unassembled WGS sequence"/>
</dbReference>
<dbReference type="Pfam" id="PF08386">
    <property type="entry name" value="Abhydrolase_4"/>
    <property type="match status" value="1"/>
</dbReference>
<evidence type="ECO:0000259" key="5">
    <source>
        <dbReference type="Pfam" id="PF00561"/>
    </source>
</evidence>
<dbReference type="InterPro" id="IPR000073">
    <property type="entry name" value="AB_hydrolase_1"/>
</dbReference>
<reference evidence="7 8" key="1">
    <citation type="submission" date="2018-09" db="EMBL/GenBank/DDBJ databases">
        <title>YIM PH 21725 draft genome.</title>
        <authorList>
            <person name="Miao C."/>
        </authorList>
    </citation>
    <scope>NUCLEOTIDE SEQUENCE [LARGE SCALE GENOMIC DNA]</scope>
    <source>
        <strain evidence="8">YIM PH21725</strain>
    </source>
</reference>
<keyword evidence="3 7" id="KW-0378">Hydrolase</keyword>
<keyword evidence="8" id="KW-1185">Reference proteome</keyword>
<evidence type="ECO:0000256" key="3">
    <source>
        <dbReference type="ARBA" id="ARBA00022801"/>
    </source>
</evidence>
<accession>A0A419HMU0</accession>
<name>A0A419HMU0_9PSEU</name>
<keyword evidence="2" id="KW-0732">Signal</keyword>
<dbReference type="PANTHER" id="PTHR43248">
    <property type="entry name" value="2-SUCCINYL-6-HYDROXY-2,4-CYCLOHEXADIENE-1-CARBOXYLATE SYNTHASE"/>
    <property type="match status" value="1"/>
</dbReference>
<feature type="domain" description="AB hydrolase-1" evidence="5">
    <location>
        <begin position="114"/>
        <end position="306"/>
    </location>
</feature>
<dbReference type="InterPro" id="IPR029058">
    <property type="entry name" value="AB_hydrolase_fold"/>
</dbReference>
<dbReference type="Pfam" id="PF00561">
    <property type="entry name" value="Abhydrolase_1"/>
    <property type="match status" value="1"/>
</dbReference>
<dbReference type="GO" id="GO:0016787">
    <property type="term" value="F:hydrolase activity"/>
    <property type="evidence" value="ECO:0007669"/>
    <property type="project" value="UniProtKB-KW"/>
</dbReference>
<dbReference type="AlphaFoldDB" id="A0A419HMU0"/>
<proteinExistence type="inferred from homology"/>
<dbReference type="EMBL" id="QZFV01000137">
    <property type="protein sequence ID" value="RJQ77452.1"/>
    <property type="molecule type" value="Genomic_DNA"/>
</dbReference>
<evidence type="ECO:0000259" key="6">
    <source>
        <dbReference type="Pfam" id="PF08386"/>
    </source>
</evidence>
<feature type="compositionally biased region" description="Polar residues" evidence="4">
    <location>
        <begin position="1"/>
        <end position="14"/>
    </location>
</feature>
<evidence type="ECO:0000313" key="8">
    <source>
        <dbReference type="Proteomes" id="UP000285112"/>
    </source>
</evidence>
<dbReference type="InterPro" id="IPR051601">
    <property type="entry name" value="Serine_prot/Carboxylest_S33"/>
</dbReference>